<evidence type="ECO:0000256" key="5">
    <source>
        <dbReference type="SAM" id="Phobius"/>
    </source>
</evidence>
<dbReference type="PROSITE" id="PS00022">
    <property type="entry name" value="EGF_1"/>
    <property type="match status" value="1"/>
</dbReference>
<comment type="caution">
    <text evidence="7">The sequence shown here is derived from an EMBL/GenBank/DDBJ whole genome shotgun (WGS) entry which is preliminary data.</text>
</comment>
<evidence type="ECO:0000259" key="6">
    <source>
        <dbReference type="PROSITE" id="PS50026"/>
    </source>
</evidence>
<organism evidence="7 8">
    <name type="scientific">Ranitomeya imitator</name>
    <name type="common">mimic poison frog</name>
    <dbReference type="NCBI Taxonomy" id="111125"/>
    <lineage>
        <taxon>Eukaryota</taxon>
        <taxon>Metazoa</taxon>
        <taxon>Chordata</taxon>
        <taxon>Craniata</taxon>
        <taxon>Vertebrata</taxon>
        <taxon>Euteleostomi</taxon>
        <taxon>Amphibia</taxon>
        <taxon>Batrachia</taxon>
        <taxon>Anura</taxon>
        <taxon>Neobatrachia</taxon>
        <taxon>Hyloidea</taxon>
        <taxon>Dendrobatidae</taxon>
        <taxon>Dendrobatinae</taxon>
        <taxon>Ranitomeya</taxon>
    </lineage>
</organism>
<keyword evidence="5" id="KW-0812">Transmembrane</keyword>
<feature type="disulfide bond" evidence="3">
    <location>
        <begin position="258"/>
        <end position="267"/>
    </location>
</feature>
<feature type="transmembrane region" description="Helical" evidence="5">
    <location>
        <begin position="287"/>
        <end position="309"/>
    </location>
</feature>
<evidence type="ECO:0000313" key="8">
    <source>
        <dbReference type="Proteomes" id="UP001176940"/>
    </source>
</evidence>
<evidence type="ECO:0000256" key="2">
    <source>
        <dbReference type="ARBA" id="ARBA00023157"/>
    </source>
</evidence>
<keyword evidence="1 3" id="KW-0245">EGF-like domain</keyword>
<dbReference type="SUPFAM" id="SSF57196">
    <property type="entry name" value="EGF/Laminin"/>
    <property type="match status" value="1"/>
</dbReference>
<feature type="compositionally biased region" description="Basic and acidic residues" evidence="4">
    <location>
        <begin position="208"/>
        <end position="222"/>
    </location>
</feature>
<dbReference type="InterPro" id="IPR000742">
    <property type="entry name" value="EGF"/>
</dbReference>
<proteinExistence type="predicted"/>
<evidence type="ECO:0000256" key="4">
    <source>
        <dbReference type="SAM" id="MobiDB-lite"/>
    </source>
</evidence>
<keyword evidence="5" id="KW-0472">Membrane</keyword>
<name>A0ABN9L9D4_9NEOB</name>
<sequence length="337" mass="37538">MGVAVRSGASYLHRMMSSFCNAVDKPPMDSIATGSVPQDWRIANVVPIFKKGSKSEPGNYRPHGFMRNRSCQTNLISFYEDVSYRLDHGESLDVVYLDFSKAFDTVPHKSTNIFRSALQFKAAVTLAVFACEYTVRSSEVNSTGNEIRVTLSGAGDVTDIVSAGLQNVHEVDYDEYHEDEDLSGYDGDDSIRVQAVVKPANGEVATTKVEKKKADKRKAEKNKNKKKRKTLCQTTHKNFCVHGKCRYLANISEVSCKCHENYFGERCTEQYLRAASSNPHDMTTTTILAVVAVLLSTLSITAIIIIIVVHTRRKYSSYNCDTEETKKLGQENGSEDV</sequence>
<gene>
    <name evidence="7" type="ORF">RIMI_LOCUS6798934</name>
</gene>
<dbReference type="EMBL" id="CAUEEQ010012481">
    <property type="protein sequence ID" value="CAJ0936589.1"/>
    <property type="molecule type" value="Genomic_DNA"/>
</dbReference>
<evidence type="ECO:0000256" key="1">
    <source>
        <dbReference type="ARBA" id="ARBA00022536"/>
    </source>
</evidence>
<keyword evidence="5" id="KW-1133">Transmembrane helix</keyword>
<dbReference type="PROSITE" id="PS50026">
    <property type="entry name" value="EGF_3"/>
    <property type="match status" value="1"/>
</dbReference>
<dbReference type="Gene3D" id="2.10.25.10">
    <property type="entry name" value="Laminin"/>
    <property type="match status" value="1"/>
</dbReference>
<dbReference type="PANTHER" id="PTHR10740:SF12">
    <property type="entry name" value="AMPHIREGULIN"/>
    <property type="match status" value="1"/>
</dbReference>
<feature type="region of interest" description="Disordered" evidence="4">
    <location>
        <begin position="207"/>
        <end position="228"/>
    </location>
</feature>
<reference evidence="7" key="1">
    <citation type="submission" date="2023-07" db="EMBL/GenBank/DDBJ databases">
        <authorList>
            <person name="Stuckert A."/>
        </authorList>
    </citation>
    <scope>NUCLEOTIDE SEQUENCE</scope>
</reference>
<evidence type="ECO:0000313" key="7">
    <source>
        <dbReference type="EMBL" id="CAJ0936589.1"/>
    </source>
</evidence>
<dbReference type="PANTHER" id="PTHR10740">
    <property type="entry name" value="TRANSFORMING GROWTH FACTOR ALPHA"/>
    <property type="match status" value="1"/>
</dbReference>
<protein>
    <recommendedName>
        <fullName evidence="6">EGF-like domain-containing protein</fullName>
    </recommendedName>
</protein>
<evidence type="ECO:0000256" key="3">
    <source>
        <dbReference type="PROSITE-ProRule" id="PRU00076"/>
    </source>
</evidence>
<dbReference type="Proteomes" id="UP001176940">
    <property type="component" value="Unassembled WGS sequence"/>
</dbReference>
<accession>A0ABN9L9D4</accession>
<comment type="caution">
    <text evidence="3">Lacks conserved residue(s) required for the propagation of feature annotation.</text>
</comment>
<keyword evidence="8" id="KW-1185">Reference proteome</keyword>
<keyword evidence="2 3" id="KW-1015">Disulfide bond</keyword>
<feature type="domain" description="EGF-like" evidence="6">
    <location>
        <begin position="236"/>
        <end position="268"/>
    </location>
</feature>